<keyword evidence="2" id="KW-1185">Reference proteome</keyword>
<dbReference type="Proteomes" id="UP000439903">
    <property type="component" value="Unassembled WGS sequence"/>
</dbReference>
<organism evidence="1 2">
    <name type="scientific">Gigaspora margarita</name>
    <dbReference type="NCBI Taxonomy" id="4874"/>
    <lineage>
        <taxon>Eukaryota</taxon>
        <taxon>Fungi</taxon>
        <taxon>Fungi incertae sedis</taxon>
        <taxon>Mucoromycota</taxon>
        <taxon>Glomeromycotina</taxon>
        <taxon>Glomeromycetes</taxon>
        <taxon>Diversisporales</taxon>
        <taxon>Gigasporaceae</taxon>
        <taxon>Gigaspora</taxon>
    </lineage>
</organism>
<comment type="caution">
    <text evidence="1">The sequence shown here is derived from an EMBL/GenBank/DDBJ whole genome shotgun (WGS) entry which is preliminary data.</text>
</comment>
<sequence>MKRLEAYNELQTDWIMVNLPNIFSCEELAGKLEQDTLVENHKANYEEEELTDDVFEKSLTEADIIDISSNKPSLISKEFFSRLKEEAHHLTLRLMDLKSGYKKIMLVK</sequence>
<dbReference type="EMBL" id="WTPW01000749">
    <property type="protein sequence ID" value="KAF0483251.1"/>
    <property type="molecule type" value="Genomic_DNA"/>
</dbReference>
<protein>
    <submittedName>
        <fullName evidence="1">Uncharacterized protein</fullName>
    </submittedName>
</protein>
<dbReference type="OrthoDB" id="2349339at2759"/>
<evidence type="ECO:0000313" key="2">
    <source>
        <dbReference type="Proteomes" id="UP000439903"/>
    </source>
</evidence>
<reference evidence="1 2" key="1">
    <citation type="journal article" date="2019" name="Environ. Microbiol.">
        <title>At the nexus of three kingdoms: the genome of the mycorrhizal fungus Gigaspora margarita provides insights into plant, endobacterial and fungal interactions.</title>
        <authorList>
            <person name="Venice F."/>
            <person name="Ghignone S."/>
            <person name="Salvioli di Fossalunga A."/>
            <person name="Amselem J."/>
            <person name="Novero M."/>
            <person name="Xianan X."/>
            <person name="Sedzielewska Toro K."/>
            <person name="Morin E."/>
            <person name="Lipzen A."/>
            <person name="Grigoriev I.V."/>
            <person name="Henrissat B."/>
            <person name="Martin F.M."/>
            <person name="Bonfante P."/>
        </authorList>
    </citation>
    <scope>NUCLEOTIDE SEQUENCE [LARGE SCALE GENOMIC DNA]</scope>
    <source>
        <strain evidence="1 2">BEG34</strain>
    </source>
</reference>
<evidence type="ECO:0000313" key="1">
    <source>
        <dbReference type="EMBL" id="KAF0483251.1"/>
    </source>
</evidence>
<proteinExistence type="predicted"/>
<gene>
    <name evidence="1" type="ORF">F8M41_023246</name>
</gene>
<dbReference type="AlphaFoldDB" id="A0A8H4ADP1"/>
<accession>A0A8H4ADP1</accession>
<name>A0A8H4ADP1_GIGMA</name>